<dbReference type="SUPFAM" id="SSF56436">
    <property type="entry name" value="C-type lectin-like"/>
    <property type="match status" value="1"/>
</dbReference>
<evidence type="ECO:0000313" key="8">
    <source>
        <dbReference type="Proteomes" id="UP000002279"/>
    </source>
</evidence>
<dbReference type="InterPro" id="IPR052309">
    <property type="entry name" value="C-type_Lectin_Domain_Fam1"/>
</dbReference>
<keyword evidence="3" id="KW-1015">Disulfide bond</keyword>
<keyword evidence="4" id="KW-0325">Glycoprotein</keyword>
<dbReference type="Pfam" id="PF00059">
    <property type="entry name" value="Lectin_C"/>
    <property type="match status" value="1"/>
</dbReference>
<dbReference type="AlphaFoldDB" id="F7CZZ9"/>
<accession>F7CZZ9</accession>
<dbReference type="Ensembl" id="ENSOANT00000073262.1">
    <property type="protein sequence ID" value="ENSOANP00000045827.1"/>
    <property type="gene ID" value="ENSOANG00000020909.3"/>
</dbReference>
<dbReference type="STRING" id="9258.ENSOANP00000026603"/>
<keyword evidence="5" id="KW-0812">Transmembrane</keyword>
<proteinExistence type="predicted"/>
<evidence type="ECO:0000256" key="4">
    <source>
        <dbReference type="ARBA" id="ARBA00023180"/>
    </source>
</evidence>
<evidence type="ECO:0000256" key="3">
    <source>
        <dbReference type="ARBA" id="ARBA00023157"/>
    </source>
</evidence>
<comment type="subcellular location">
    <subcellularLocation>
        <location evidence="1">Membrane</location>
        <topology evidence="1">Single-pass membrane protein</topology>
    </subcellularLocation>
</comment>
<organism evidence="7 8">
    <name type="scientific">Ornithorhynchus anatinus</name>
    <name type="common">Duckbill platypus</name>
    <dbReference type="NCBI Taxonomy" id="9258"/>
    <lineage>
        <taxon>Eukaryota</taxon>
        <taxon>Metazoa</taxon>
        <taxon>Chordata</taxon>
        <taxon>Craniata</taxon>
        <taxon>Vertebrata</taxon>
        <taxon>Euteleostomi</taxon>
        <taxon>Mammalia</taxon>
        <taxon>Monotremata</taxon>
        <taxon>Ornithorhynchidae</taxon>
        <taxon>Ornithorhynchus</taxon>
    </lineage>
</organism>
<gene>
    <name evidence="7" type="primary">LOC114817662</name>
</gene>
<dbReference type="SMART" id="SM00034">
    <property type="entry name" value="CLECT"/>
    <property type="match status" value="1"/>
</dbReference>
<keyword evidence="8" id="KW-1185">Reference proteome</keyword>
<dbReference type="eggNOG" id="KOG4297">
    <property type="taxonomic scope" value="Eukaryota"/>
</dbReference>
<reference evidence="7" key="2">
    <citation type="submission" date="2025-05" db="UniProtKB">
        <authorList>
            <consortium name="Ensembl"/>
        </authorList>
    </citation>
    <scope>IDENTIFICATION</scope>
    <source>
        <strain evidence="7">Glennie</strain>
    </source>
</reference>
<dbReference type="InterPro" id="IPR016187">
    <property type="entry name" value="CTDL_fold"/>
</dbReference>
<dbReference type="GeneTree" id="ENSGT00940000162140"/>
<dbReference type="GO" id="GO:0005886">
    <property type="term" value="C:plasma membrane"/>
    <property type="evidence" value="ECO:0000318"/>
    <property type="project" value="GO_Central"/>
</dbReference>
<dbReference type="InterPro" id="IPR033992">
    <property type="entry name" value="NKR-like_CTLD"/>
</dbReference>
<dbReference type="GO" id="GO:0004888">
    <property type="term" value="F:transmembrane signaling receptor activity"/>
    <property type="evidence" value="ECO:0000318"/>
    <property type="project" value="GO_Central"/>
</dbReference>
<dbReference type="HOGENOM" id="CLU_049894_9_3_1"/>
<evidence type="ECO:0000256" key="1">
    <source>
        <dbReference type="ARBA" id="ARBA00004167"/>
    </source>
</evidence>
<keyword evidence="2" id="KW-0430">Lectin</keyword>
<protein>
    <recommendedName>
        <fullName evidence="6">C-type lectin domain-containing protein</fullName>
    </recommendedName>
</protein>
<reference evidence="7 8" key="1">
    <citation type="journal article" date="2008" name="Nature">
        <title>Genome analysis of the platypus reveals unique signatures of evolution.</title>
        <authorList>
            <person name="Warren W.C."/>
            <person name="Hillier L.W."/>
            <person name="Marshall Graves J.A."/>
            <person name="Birney E."/>
            <person name="Ponting C.P."/>
            <person name="Grutzner F."/>
            <person name="Belov K."/>
            <person name="Miller W."/>
            <person name="Clarke L."/>
            <person name="Chinwalla A.T."/>
            <person name="Yang S.P."/>
            <person name="Heger A."/>
            <person name="Locke D.P."/>
            <person name="Miethke P."/>
            <person name="Waters P.D."/>
            <person name="Veyrunes F."/>
            <person name="Fulton L."/>
            <person name="Fulton B."/>
            <person name="Graves T."/>
            <person name="Wallis J."/>
            <person name="Puente X.S."/>
            <person name="Lopez-Otin C."/>
            <person name="Ordonez G.R."/>
            <person name="Eichler E.E."/>
            <person name="Chen L."/>
            <person name="Cheng Z."/>
            <person name="Deakin J.E."/>
            <person name="Alsop A."/>
            <person name="Thompson K."/>
            <person name="Kirby P."/>
            <person name="Papenfuss A.T."/>
            <person name="Wakefield M.J."/>
            <person name="Olender T."/>
            <person name="Lancet D."/>
            <person name="Huttley G.A."/>
            <person name="Smit A.F."/>
            <person name="Pask A."/>
            <person name="Temple-Smith P."/>
            <person name="Batzer M.A."/>
            <person name="Walker J.A."/>
            <person name="Konkel M.K."/>
            <person name="Harris R.S."/>
            <person name="Whittington C.M."/>
            <person name="Wong E.S."/>
            <person name="Gemmell N.J."/>
            <person name="Buschiazzo E."/>
            <person name="Vargas Jentzsch I.M."/>
            <person name="Merkel A."/>
            <person name="Schmitz J."/>
            <person name="Zemann A."/>
            <person name="Churakov G."/>
            <person name="Kriegs J.O."/>
            <person name="Brosius J."/>
            <person name="Murchison E.P."/>
            <person name="Sachidanandam R."/>
            <person name="Smith C."/>
            <person name="Hannon G.J."/>
            <person name="Tsend-Ayush E."/>
            <person name="McMillan D."/>
            <person name="Attenborough R."/>
            <person name="Rens W."/>
            <person name="Ferguson-Smith M."/>
            <person name="Lefevre C.M."/>
            <person name="Sharp J.A."/>
            <person name="Nicholas K.R."/>
            <person name="Ray D.A."/>
            <person name="Kube M."/>
            <person name="Reinhardt R."/>
            <person name="Pringle T.H."/>
            <person name="Taylor J."/>
            <person name="Jones R.C."/>
            <person name="Nixon B."/>
            <person name="Dacheux J.L."/>
            <person name="Niwa H."/>
            <person name="Sekita Y."/>
            <person name="Huang X."/>
            <person name="Stark A."/>
            <person name="Kheradpour P."/>
            <person name="Kellis M."/>
            <person name="Flicek P."/>
            <person name="Chen Y."/>
            <person name="Webber C."/>
            <person name="Hardison R."/>
            <person name="Nelson J."/>
            <person name="Hallsworth-Pepin K."/>
            <person name="Delehaunty K."/>
            <person name="Markovic C."/>
            <person name="Minx P."/>
            <person name="Feng Y."/>
            <person name="Kremitzki C."/>
            <person name="Mitreva M."/>
            <person name="Glasscock J."/>
            <person name="Wylie T."/>
            <person name="Wohldmann P."/>
            <person name="Thiru P."/>
            <person name="Nhan M.N."/>
            <person name="Pohl C.S."/>
            <person name="Smith S.M."/>
            <person name="Hou S."/>
            <person name="Nefedov M."/>
            <person name="de Jong P.J."/>
            <person name="Renfree M.B."/>
            <person name="Mardis E.R."/>
            <person name="Wilson R.K."/>
        </authorList>
    </citation>
    <scope>NUCLEOTIDE SEQUENCE [LARGE SCALE GENOMIC DNA]</scope>
    <source>
        <strain evidence="7 8">Glennie</strain>
    </source>
</reference>
<dbReference type="PROSITE" id="PS50041">
    <property type="entry name" value="C_TYPE_LECTIN_2"/>
    <property type="match status" value="1"/>
</dbReference>
<dbReference type="OMA" id="CKNKHYL"/>
<evidence type="ECO:0000256" key="5">
    <source>
        <dbReference type="SAM" id="Phobius"/>
    </source>
</evidence>
<dbReference type="CDD" id="cd03593">
    <property type="entry name" value="CLECT_NK_receptors_like"/>
    <property type="match status" value="1"/>
</dbReference>
<keyword evidence="5" id="KW-0472">Membrane</keyword>
<dbReference type="GO" id="GO:0007165">
    <property type="term" value="P:signal transduction"/>
    <property type="evidence" value="ECO:0000318"/>
    <property type="project" value="GO_Central"/>
</dbReference>
<keyword evidence="5" id="KW-1133">Transmembrane helix</keyword>
<dbReference type="PANTHER" id="PTHR46490">
    <property type="entry name" value="C-TYPE LECTIN DOMAIN FAMILY 12 MEMBER A-RELATED"/>
    <property type="match status" value="1"/>
</dbReference>
<dbReference type="InterPro" id="IPR016186">
    <property type="entry name" value="C-type_lectin-like/link_sf"/>
</dbReference>
<evidence type="ECO:0000259" key="6">
    <source>
        <dbReference type="PROSITE" id="PS50041"/>
    </source>
</evidence>
<dbReference type="Gene3D" id="3.10.100.10">
    <property type="entry name" value="Mannose-Binding Protein A, subunit A"/>
    <property type="match status" value="1"/>
</dbReference>
<sequence length="214" mass="24406">MQDEDGYIMLDFKSRIHATSKGPSGAPGLPPSWRWMTLALLILCLGMLIGLTVLGSMYSRQQALLQQITQKYCQELSSKPGGHKCSSCDHNWRFHGGKCYGSFKNNKTWEESKKYCDDRNSTLLKIDTQEAWNFIQGRPDFTRWIGLSRPSSGGRWTWMDHSALTDNLFELLGDGDEGKHCASIRKKKISTTFCRELHYYICEKVGIVKVDQLV</sequence>
<evidence type="ECO:0000313" key="7">
    <source>
        <dbReference type="Ensembl" id="ENSOANP00000026603.2"/>
    </source>
</evidence>
<feature type="transmembrane region" description="Helical" evidence="5">
    <location>
        <begin position="33"/>
        <end position="54"/>
    </location>
</feature>
<evidence type="ECO:0000256" key="2">
    <source>
        <dbReference type="ARBA" id="ARBA00022734"/>
    </source>
</evidence>
<accession>A0A6I8NY82</accession>
<feature type="domain" description="C-type lectin" evidence="6">
    <location>
        <begin position="95"/>
        <end position="203"/>
    </location>
</feature>
<dbReference type="InterPro" id="IPR001304">
    <property type="entry name" value="C-type_lectin-like"/>
</dbReference>
<dbReference type="GO" id="GO:0030220">
    <property type="term" value="P:platelet formation"/>
    <property type="evidence" value="ECO:0000318"/>
    <property type="project" value="GO_Central"/>
</dbReference>
<dbReference type="Ensembl" id="ENSOANT00000030405.2">
    <property type="protein sequence ID" value="ENSOANP00000026603.2"/>
    <property type="gene ID" value="ENSOANG00000020909.3"/>
</dbReference>
<dbReference type="GO" id="GO:0030246">
    <property type="term" value="F:carbohydrate binding"/>
    <property type="evidence" value="ECO:0007669"/>
    <property type="project" value="UniProtKB-KW"/>
</dbReference>
<dbReference type="Proteomes" id="UP000002279">
    <property type="component" value="Chromosome 17"/>
</dbReference>
<dbReference type="PANTHER" id="PTHR46490:SF2">
    <property type="entry name" value="C-TYPE LECTIN DOMAIN FAMILY 1 MEMBER B"/>
    <property type="match status" value="1"/>
</dbReference>
<name>F7CZZ9_ORNAN</name>